<comment type="caution">
    <text evidence="1">The sequence shown here is derived from an EMBL/GenBank/DDBJ whole genome shotgun (WGS) entry which is preliminary data.</text>
</comment>
<organism evidence="1 2">
    <name type="scientific">Vibrio harveyi</name>
    <name type="common">Beneckea harveyi</name>
    <dbReference type="NCBI Taxonomy" id="669"/>
    <lineage>
        <taxon>Bacteria</taxon>
        <taxon>Pseudomonadati</taxon>
        <taxon>Pseudomonadota</taxon>
        <taxon>Gammaproteobacteria</taxon>
        <taxon>Vibrionales</taxon>
        <taxon>Vibrionaceae</taxon>
        <taxon>Vibrio</taxon>
    </lineage>
</organism>
<dbReference type="Proteomes" id="UP000008367">
    <property type="component" value="Unassembled WGS sequence"/>
</dbReference>
<protein>
    <submittedName>
        <fullName evidence="1">Uncharacterized protein</fullName>
    </submittedName>
</protein>
<evidence type="ECO:0000313" key="1">
    <source>
        <dbReference type="EMBL" id="EKM29042.1"/>
    </source>
</evidence>
<sequence>YGTQALVFVKVGNIWIYVNYDRNVSTPDVLAFAICIASEP</sequence>
<feature type="non-terminal residue" evidence="1">
    <location>
        <position position="1"/>
    </location>
</feature>
<accession>A0A454CRL4</accession>
<evidence type="ECO:0000313" key="2">
    <source>
        <dbReference type="Proteomes" id="UP000008367"/>
    </source>
</evidence>
<proteinExistence type="predicted"/>
<reference evidence="1 2" key="1">
    <citation type="submission" date="2012-10" db="EMBL/GenBank/DDBJ databases">
        <title>Genome sequence of Vibrio Cholerae HENC-02.</title>
        <authorList>
            <person name="Eppinger M."/>
            <person name="Hasan N.A."/>
            <person name="Sengamalay N."/>
            <person name="Hine E."/>
            <person name="Su Q."/>
            <person name="Daugherty S.C."/>
            <person name="Young S."/>
            <person name="Sadzewicz L."/>
            <person name="Tallon L."/>
            <person name="Cebula T.A."/>
            <person name="Ravel J."/>
            <person name="Colwell R.R."/>
        </authorList>
    </citation>
    <scope>NUCLEOTIDE SEQUENCE [LARGE SCALE GENOMIC DNA]</scope>
    <source>
        <strain evidence="1 2">HENC-02</strain>
    </source>
</reference>
<dbReference type="AlphaFoldDB" id="A0A454CRL4"/>
<gene>
    <name evidence="1" type="ORF">VCHENC02_5112</name>
</gene>
<name>A0A454CRL4_VIBHA</name>
<dbReference type="EMBL" id="AJSR01002264">
    <property type="protein sequence ID" value="EKM29042.1"/>
    <property type="molecule type" value="Genomic_DNA"/>
</dbReference>